<dbReference type="SUPFAM" id="SSF55781">
    <property type="entry name" value="GAF domain-like"/>
    <property type="match status" value="1"/>
</dbReference>
<name>A0A430R2H7_THESC</name>
<accession>A0A430R2H7</accession>
<evidence type="ECO:0000256" key="3">
    <source>
        <dbReference type="ARBA" id="ARBA00023163"/>
    </source>
</evidence>
<evidence type="ECO:0000256" key="1">
    <source>
        <dbReference type="ARBA" id="ARBA00023015"/>
    </source>
</evidence>
<dbReference type="InterPro" id="IPR036390">
    <property type="entry name" value="WH_DNA-bd_sf"/>
</dbReference>
<dbReference type="GO" id="GO:0003700">
    <property type="term" value="F:DNA-binding transcription factor activity"/>
    <property type="evidence" value="ECO:0007669"/>
    <property type="project" value="TreeGrafter"/>
</dbReference>
<evidence type="ECO:0000256" key="2">
    <source>
        <dbReference type="ARBA" id="ARBA00023125"/>
    </source>
</evidence>
<dbReference type="PROSITE" id="PS51077">
    <property type="entry name" value="HTH_ICLR"/>
    <property type="match status" value="1"/>
</dbReference>
<dbReference type="SMART" id="SM00346">
    <property type="entry name" value="HTH_ICLR"/>
    <property type="match status" value="1"/>
</dbReference>
<dbReference type="AlphaFoldDB" id="A0A430R2H7"/>
<dbReference type="GO" id="GO:0003677">
    <property type="term" value="F:DNA binding"/>
    <property type="evidence" value="ECO:0007669"/>
    <property type="project" value="UniProtKB-KW"/>
</dbReference>
<dbReference type="InterPro" id="IPR014757">
    <property type="entry name" value="Tscrpt_reg_IclR_C"/>
</dbReference>
<dbReference type="PANTHER" id="PTHR30136:SF24">
    <property type="entry name" value="HTH-TYPE TRANSCRIPTIONAL REPRESSOR ALLR"/>
    <property type="match status" value="1"/>
</dbReference>
<dbReference type="InterPro" id="IPR029016">
    <property type="entry name" value="GAF-like_dom_sf"/>
</dbReference>
<dbReference type="Proteomes" id="UP000286734">
    <property type="component" value="Unassembled WGS sequence"/>
</dbReference>
<evidence type="ECO:0000259" key="5">
    <source>
        <dbReference type="PROSITE" id="PS51078"/>
    </source>
</evidence>
<dbReference type="Gene3D" id="1.10.10.10">
    <property type="entry name" value="Winged helix-like DNA-binding domain superfamily/Winged helix DNA-binding domain"/>
    <property type="match status" value="1"/>
</dbReference>
<feature type="domain" description="HTH iclR-type" evidence="4">
    <location>
        <begin position="34"/>
        <end position="93"/>
    </location>
</feature>
<dbReference type="CDD" id="cd00090">
    <property type="entry name" value="HTH_ARSR"/>
    <property type="match status" value="1"/>
</dbReference>
<organism evidence="6 7">
    <name type="scientific">Thermus scotoductus</name>
    <dbReference type="NCBI Taxonomy" id="37636"/>
    <lineage>
        <taxon>Bacteria</taxon>
        <taxon>Thermotogati</taxon>
        <taxon>Deinococcota</taxon>
        <taxon>Deinococci</taxon>
        <taxon>Thermales</taxon>
        <taxon>Thermaceae</taxon>
        <taxon>Thermus</taxon>
    </lineage>
</organism>
<dbReference type="GO" id="GO:0045892">
    <property type="term" value="P:negative regulation of DNA-templated transcription"/>
    <property type="evidence" value="ECO:0007669"/>
    <property type="project" value="TreeGrafter"/>
</dbReference>
<evidence type="ECO:0000313" key="7">
    <source>
        <dbReference type="Proteomes" id="UP000286734"/>
    </source>
</evidence>
<dbReference type="InterPro" id="IPR050707">
    <property type="entry name" value="HTH_MetabolicPath_Reg"/>
</dbReference>
<sequence length="274" mass="29797">MSRNKMVFCYLKNNPAGASLRPMPRPRRKGAEEVKTLERGLSVLQALAELKEAGLSPLAERTGLTKSTLYRLLQTLVRHGFVEEERGVYRVGPKAFAVGQVYPRQNLLLAAHPEMEALAAETGESVNLAVLAGREALYLDQAEGARLVRLFTAPGSRAPLHATGVGKVLLAFRGIPEGLSLTPYTPYTLTRLEDLKRELETVRRKGYALDNEERELGVRCVAAPVFGPGGEVVAALSLSAPASRLSLEEAHRLAPRVVEAARRASLRLGFVPAL</sequence>
<dbReference type="SUPFAM" id="SSF46785">
    <property type="entry name" value="Winged helix' DNA-binding domain"/>
    <property type="match status" value="1"/>
</dbReference>
<keyword evidence="2" id="KW-0238">DNA-binding</keyword>
<protein>
    <submittedName>
        <fullName evidence="6">IclR family transcriptional regulator</fullName>
    </submittedName>
</protein>
<dbReference type="FunFam" id="1.10.10.10:FF:000056">
    <property type="entry name" value="IclR family transcriptional regulator"/>
    <property type="match status" value="1"/>
</dbReference>
<proteinExistence type="predicted"/>
<keyword evidence="1" id="KW-0805">Transcription regulation</keyword>
<gene>
    <name evidence="6" type="ORF">CSW47_12305</name>
</gene>
<dbReference type="PANTHER" id="PTHR30136">
    <property type="entry name" value="HELIX-TURN-HELIX TRANSCRIPTIONAL REGULATOR, ICLR FAMILY"/>
    <property type="match status" value="1"/>
</dbReference>
<evidence type="ECO:0000313" key="6">
    <source>
        <dbReference type="EMBL" id="RTH01606.1"/>
    </source>
</evidence>
<evidence type="ECO:0000259" key="4">
    <source>
        <dbReference type="PROSITE" id="PS51077"/>
    </source>
</evidence>
<dbReference type="Pfam" id="PF01614">
    <property type="entry name" value="IclR_C"/>
    <property type="match status" value="1"/>
</dbReference>
<dbReference type="Gene3D" id="3.30.450.40">
    <property type="match status" value="1"/>
</dbReference>
<keyword evidence="3" id="KW-0804">Transcription</keyword>
<dbReference type="PROSITE" id="PS51078">
    <property type="entry name" value="ICLR_ED"/>
    <property type="match status" value="1"/>
</dbReference>
<feature type="domain" description="IclR-ED" evidence="5">
    <location>
        <begin position="94"/>
        <end position="270"/>
    </location>
</feature>
<dbReference type="EMBL" id="PELP01000443">
    <property type="protein sequence ID" value="RTH01606.1"/>
    <property type="molecule type" value="Genomic_DNA"/>
</dbReference>
<reference evidence="6 7" key="1">
    <citation type="journal article" date="2019" name="Extremophiles">
        <title>Biogeography of thermophiles and predominance of Thermus scotoductus in domestic water heaters.</title>
        <authorList>
            <person name="Wilpiszeski R.L."/>
            <person name="Zhang Z."/>
            <person name="House C.H."/>
        </authorList>
    </citation>
    <scope>NUCLEOTIDE SEQUENCE [LARGE SCALE GENOMIC DNA]</scope>
    <source>
        <strain evidence="6 7">34_S34</strain>
    </source>
</reference>
<dbReference type="InterPro" id="IPR011991">
    <property type="entry name" value="ArsR-like_HTH"/>
</dbReference>
<dbReference type="InterPro" id="IPR036388">
    <property type="entry name" value="WH-like_DNA-bd_sf"/>
</dbReference>
<dbReference type="InterPro" id="IPR005471">
    <property type="entry name" value="Tscrpt_reg_IclR_N"/>
</dbReference>
<dbReference type="Pfam" id="PF09339">
    <property type="entry name" value="HTH_IclR"/>
    <property type="match status" value="1"/>
</dbReference>
<comment type="caution">
    <text evidence="6">The sequence shown here is derived from an EMBL/GenBank/DDBJ whole genome shotgun (WGS) entry which is preliminary data.</text>
</comment>